<dbReference type="Pfam" id="PF20150">
    <property type="entry name" value="2EXR"/>
    <property type="match status" value="1"/>
</dbReference>
<feature type="domain" description="2EXR" evidence="1">
    <location>
        <begin position="6"/>
        <end position="143"/>
    </location>
</feature>
<organism evidence="2 3">
    <name type="scientific">Cadophora malorum</name>
    <dbReference type="NCBI Taxonomy" id="108018"/>
    <lineage>
        <taxon>Eukaryota</taxon>
        <taxon>Fungi</taxon>
        <taxon>Dikarya</taxon>
        <taxon>Ascomycota</taxon>
        <taxon>Pezizomycotina</taxon>
        <taxon>Leotiomycetes</taxon>
        <taxon>Helotiales</taxon>
        <taxon>Ploettnerulaceae</taxon>
        <taxon>Cadophora</taxon>
    </lineage>
</organism>
<reference evidence="2" key="1">
    <citation type="submission" date="2021-02" db="EMBL/GenBank/DDBJ databases">
        <title>Genome sequence Cadophora malorum strain M34.</title>
        <authorList>
            <person name="Stefanovic E."/>
            <person name="Vu D."/>
            <person name="Scully C."/>
            <person name="Dijksterhuis J."/>
            <person name="Roader J."/>
            <person name="Houbraken J."/>
        </authorList>
    </citation>
    <scope>NUCLEOTIDE SEQUENCE</scope>
    <source>
        <strain evidence="2">M34</strain>
    </source>
</reference>
<accession>A0A8H7WCF2</accession>
<name>A0A8H7WCF2_9HELO</name>
<dbReference type="PANTHER" id="PTHR35910">
    <property type="entry name" value="2EXR DOMAIN-CONTAINING PROTEIN"/>
    <property type="match status" value="1"/>
</dbReference>
<dbReference type="OrthoDB" id="3473305at2759"/>
<dbReference type="Proteomes" id="UP000664132">
    <property type="component" value="Unassembled WGS sequence"/>
</dbReference>
<evidence type="ECO:0000313" key="3">
    <source>
        <dbReference type="Proteomes" id="UP000664132"/>
    </source>
</evidence>
<proteinExistence type="predicted"/>
<dbReference type="EMBL" id="JAFJYH010000052">
    <property type="protein sequence ID" value="KAG4422250.1"/>
    <property type="molecule type" value="Genomic_DNA"/>
</dbReference>
<evidence type="ECO:0000313" key="2">
    <source>
        <dbReference type="EMBL" id="KAG4422250.1"/>
    </source>
</evidence>
<dbReference type="InterPro" id="IPR045518">
    <property type="entry name" value="2EXR"/>
</dbReference>
<gene>
    <name evidence="2" type="ORF">IFR04_004630</name>
</gene>
<protein>
    <recommendedName>
        <fullName evidence="1">2EXR domain-containing protein</fullName>
    </recommendedName>
</protein>
<sequence>METQTFSPFTRLPTELRIKIFLSAISEPSIIPLYSTRLGHPGTDDGSWGQCRHQSHAFIFTRPVPSLFHVCAESRAICLAHYTLGFAVSITKSRTLEIRPYSANGHHDHVLTIQHTRPRCRHEEIISSEPLKHIYWNPNVDVIHLNGIPDADHGACEADYDLSKTAYIWSDYHWSRFNLLLTGIQRLALNLMMFRRWYQNPRRKMVRGVEVVYVLLKRQLGESDQEWEEHLQWFVRWFARRQKAFFEDKRVQADPLPYDRFQLKLVGLVVDEELDVRYLANAVDWVADTIGTWGPKDIEFRKERYPELFGED</sequence>
<dbReference type="AlphaFoldDB" id="A0A8H7WCF2"/>
<keyword evidence="3" id="KW-1185">Reference proteome</keyword>
<evidence type="ECO:0000259" key="1">
    <source>
        <dbReference type="Pfam" id="PF20150"/>
    </source>
</evidence>
<comment type="caution">
    <text evidence="2">The sequence shown here is derived from an EMBL/GenBank/DDBJ whole genome shotgun (WGS) entry which is preliminary data.</text>
</comment>
<dbReference type="PANTHER" id="PTHR35910:SF6">
    <property type="entry name" value="2EXR DOMAIN-CONTAINING PROTEIN"/>
    <property type="match status" value="1"/>
</dbReference>